<feature type="transmembrane region" description="Helical" evidence="1">
    <location>
        <begin position="12"/>
        <end position="29"/>
    </location>
</feature>
<evidence type="ECO:0008006" key="4">
    <source>
        <dbReference type="Google" id="ProtNLM"/>
    </source>
</evidence>
<feature type="transmembrane region" description="Helical" evidence="1">
    <location>
        <begin position="350"/>
        <end position="369"/>
    </location>
</feature>
<keyword evidence="1" id="KW-0812">Transmembrane</keyword>
<comment type="caution">
    <text evidence="2">The sequence shown here is derived from an EMBL/GenBank/DDBJ whole genome shotgun (WGS) entry which is preliminary data.</text>
</comment>
<feature type="transmembrane region" description="Helical" evidence="1">
    <location>
        <begin position="185"/>
        <end position="205"/>
    </location>
</feature>
<feature type="transmembrane region" description="Helical" evidence="1">
    <location>
        <begin position="137"/>
        <end position="154"/>
    </location>
</feature>
<feature type="transmembrane region" description="Helical" evidence="1">
    <location>
        <begin position="212"/>
        <end position="234"/>
    </location>
</feature>
<evidence type="ECO:0000313" key="3">
    <source>
        <dbReference type="Proteomes" id="UP001262889"/>
    </source>
</evidence>
<keyword evidence="3" id="KW-1185">Reference proteome</keyword>
<feature type="transmembrane region" description="Helical" evidence="1">
    <location>
        <begin position="306"/>
        <end position="330"/>
    </location>
</feature>
<proteinExistence type="predicted"/>
<evidence type="ECO:0000313" key="2">
    <source>
        <dbReference type="EMBL" id="MDT0644291.1"/>
    </source>
</evidence>
<gene>
    <name evidence="2" type="ORF">RM553_15745</name>
</gene>
<organism evidence="2 3">
    <name type="scientific">Autumnicola tepida</name>
    <dbReference type="NCBI Taxonomy" id="3075595"/>
    <lineage>
        <taxon>Bacteria</taxon>
        <taxon>Pseudomonadati</taxon>
        <taxon>Bacteroidota</taxon>
        <taxon>Flavobacteriia</taxon>
        <taxon>Flavobacteriales</taxon>
        <taxon>Flavobacteriaceae</taxon>
        <taxon>Autumnicola</taxon>
    </lineage>
</organism>
<dbReference type="RefSeq" id="WP_311535909.1">
    <property type="nucleotide sequence ID" value="NZ_JAVRHQ010000024.1"/>
</dbReference>
<dbReference type="EMBL" id="JAVRHQ010000024">
    <property type="protein sequence ID" value="MDT0644291.1"/>
    <property type="molecule type" value="Genomic_DNA"/>
</dbReference>
<protein>
    <recommendedName>
        <fullName evidence="4">HTTM domain-containing protein</fullName>
    </recommendedName>
</protein>
<name>A0ABU3CD92_9FLAO</name>
<reference evidence="2 3" key="1">
    <citation type="submission" date="2023-09" db="EMBL/GenBank/DDBJ databases">
        <authorList>
            <person name="Rey-Velasco X."/>
        </authorList>
    </citation>
    <scope>NUCLEOTIDE SEQUENCE [LARGE SCALE GENOMIC DNA]</scope>
    <source>
        <strain evidence="2 3">F363</strain>
    </source>
</reference>
<sequence>MKENKEFPISFKSYRIFHFMWCFFILVHHTITAGDWTKIGNNFLQSGNYFFLGLCVFLPFVIILSVLNPRKPLIFAAGLLIWSGIKFGNMPFIPNHIILALIVNLCTISGILYMYFWKKSGNLEENIGQMYKIVAPVLRWLVIILYFFTVFHKLNHSYFDPTVSCGVALYGEITKILPFLPNNELVAWITIYGTLIIETLIPVLLLILGYRLFAIITGLAFHFLLAIHPNLMIFSFTTEIYALYTLFLPIKTVKDIHITITNILRKLMFLNQKDKIKLSIALLIPAGVLILWIYKTNPVPAVPPNYLQFIIFGLYAWCSFLILLTLRYIFKTKIEDRLHTRQLLNIPAPAFIFFIFLTVFNGITPYLGLKTATNFSMFSNLKVAGEKSNHLIIAETLPLLQYNNDFVEIEDSDYPPFIHIKEKHELVTLFEIEREVQNYDSEEPKNLTYSYRKKTYKVQLPKDQNLPQFNRISWMEKKFLVYRDVPKSGPCPCQW</sequence>
<feature type="transmembrane region" description="Helical" evidence="1">
    <location>
        <begin position="276"/>
        <end position="294"/>
    </location>
</feature>
<keyword evidence="1" id="KW-0472">Membrane</keyword>
<evidence type="ECO:0000256" key="1">
    <source>
        <dbReference type="SAM" id="Phobius"/>
    </source>
</evidence>
<feature type="transmembrane region" description="Helical" evidence="1">
    <location>
        <begin position="96"/>
        <end position="116"/>
    </location>
</feature>
<dbReference type="Proteomes" id="UP001262889">
    <property type="component" value="Unassembled WGS sequence"/>
</dbReference>
<keyword evidence="1" id="KW-1133">Transmembrane helix</keyword>
<feature type="transmembrane region" description="Helical" evidence="1">
    <location>
        <begin position="73"/>
        <end position="90"/>
    </location>
</feature>
<feature type="transmembrane region" description="Helical" evidence="1">
    <location>
        <begin position="49"/>
        <end position="66"/>
    </location>
</feature>
<accession>A0ABU3CD92</accession>